<organism evidence="1 2">
    <name type="scientific">Periplaneta americana</name>
    <name type="common">American cockroach</name>
    <name type="synonym">Blatta americana</name>
    <dbReference type="NCBI Taxonomy" id="6978"/>
    <lineage>
        <taxon>Eukaryota</taxon>
        <taxon>Metazoa</taxon>
        <taxon>Ecdysozoa</taxon>
        <taxon>Arthropoda</taxon>
        <taxon>Hexapoda</taxon>
        <taxon>Insecta</taxon>
        <taxon>Pterygota</taxon>
        <taxon>Neoptera</taxon>
        <taxon>Polyneoptera</taxon>
        <taxon>Dictyoptera</taxon>
        <taxon>Blattodea</taxon>
        <taxon>Blattoidea</taxon>
        <taxon>Blattidae</taxon>
        <taxon>Blattinae</taxon>
        <taxon>Periplaneta</taxon>
    </lineage>
</organism>
<accession>A0ABQ8S363</accession>
<protein>
    <submittedName>
        <fullName evidence="1">Uncharacterized protein</fullName>
    </submittedName>
</protein>
<name>A0ABQ8S363_PERAM</name>
<dbReference type="Proteomes" id="UP001148838">
    <property type="component" value="Unassembled WGS sequence"/>
</dbReference>
<evidence type="ECO:0000313" key="1">
    <source>
        <dbReference type="EMBL" id="KAJ4428329.1"/>
    </source>
</evidence>
<reference evidence="1 2" key="1">
    <citation type="journal article" date="2022" name="Allergy">
        <title>Genome assembly and annotation of Periplaneta americana reveal a comprehensive cockroach allergen profile.</title>
        <authorList>
            <person name="Wang L."/>
            <person name="Xiong Q."/>
            <person name="Saelim N."/>
            <person name="Wang L."/>
            <person name="Nong W."/>
            <person name="Wan A.T."/>
            <person name="Shi M."/>
            <person name="Liu X."/>
            <person name="Cao Q."/>
            <person name="Hui J.H.L."/>
            <person name="Sookrung N."/>
            <person name="Leung T.F."/>
            <person name="Tungtrongchitr A."/>
            <person name="Tsui S.K.W."/>
        </authorList>
    </citation>
    <scope>NUCLEOTIDE SEQUENCE [LARGE SCALE GENOMIC DNA]</scope>
    <source>
        <strain evidence="1">PWHHKU_190912</strain>
    </source>
</reference>
<proteinExistence type="predicted"/>
<dbReference type="EMBL" id="JAJSOF020000037">
    <property type="protein sequence ID" value="KAJ4428329.1"/>
    <property type="molecule type" value="Genomic_DNA"/>
</dbReference>
<evidence type="ECO:0000313" key="2">
    <source>
        <dbReference type="Proteomes" id="UP001148838"/>
    </source>
</evidence>
<keyword evidence="2" id="KW-1185">Reference proteome</keyword>
<gene>
    <name evidence="1" type="ORF">ANN_24348</name>
</gene>
<comment type="caution">
    <text evidence="1">The sequence shown here is derived from an EMBL/GenBank/DDBJ whole genome shotgun (WGS) entry which is preliminary data.</text>
</comment>
<sequence length="274" mass="30667">MAGLCEGGNEPSGSLKAISSERYEGVNAGEMSLGSSTESYPAFAHIGLRVNPGKNLNQVTCPNRKSNLGHLVSRPDALTVTPRVERIPNLTGEQSDGITVFRIPPMTSLMLHRCRTGVIKLQRWWRSPSAAITDFRALFTPEHDRLVFSVHKRVTLDTQGILLLQEKLTESQARESNPGPHDLEASMLTNRSRRQSLDMFVVLTTCTLRLLNLEWLKDIVYQVKVQTREELLQCILDAAATIRNKRVKMRNATRAVHTRAKSCLEIRGGIFPKI</sequence>